<dbReference type="CDD" id="cd16329">
    <property type="entry name" value="LolA_like"/>
    <property type="match status" value="1"/>
</dbReference>
<dbReference type="AlphaFoldDB" id="A0A1Y1SGH0"/>
<comment type="caution">
    <text evidence="2">The sequence shown here is derived from an EMBL/GenBank/DDBJ whole genome shotgun (WGS) entry which is preliminary data.</text>
</comment>
<evidence type="ECO:0000313" key="2">
    <source>
        <dbReference type="EMBL" id="ORE88757.1"/>
    </source>
</evidence>
<feature type="domain" description="Uncharacterized protein TP-0789" evidence="1">
    <location>
        <begin position="48"/>
        <end position="232"/>
    </location>
</feature>
<organism evidence="2 3">
    <name type="scientific">Oceanococcus atlanticus</name>
    <dbReference type="NCBI Taxonomy" id="1317117"/>
    <lineage>
        <taxon>Bacteria</taxon>
        <taxon>Pseudomonadati</taxon>
        <taxon>Pseudomonadota</taxon>
        <taxon>Gammaproteobacteria</taxon>
        <taxon>Chromatiales</taxon>
        <taxon>Oceanococcaceae</taxon>
        <taxon>Oceanococcus</taxon>
    </lineage>
</organism>
<accession>A0A1Y1SGH0</accession>
<name>A0A1Y1SGH0_9GAMM</name>
<reference evidence="2 3" key="1">
    <citation type="submission" date="2013-04" db="EMBL/GenBank/DDBJ databases">
        <title>Oceanococcus atlanticus 22II-S10r2 Genome Sequencing.</title>
        <authorList>
            <person name="Lai Q."/>
            <person name="Li G."/>
            <person name="Shao Z."/>
        </authorList>
    </citation>
    <scope>NUCLEOTIDE SEQUENCE [LARGE SCALE GENOMIC DNA]</scope>
    <source>
        <strain evidence="2 3">22II-S10r2</strain>
    </source>
</reference>
<dbReference type="EMBL" id="AQQV01000001">
    <property type="protein sequence ID" value="ORE88757.1"/>
    <property type="molecule type" value="Genomic_DNA"/>
</dbReference>
<gene>
    <name evidence="2" type="ORF">ATO7_02740</name>
</gene>
<evidence type="ECO:0000259" key="1">
    <source>
        <dbReference type="Pfam" id="PF17131"/>
    </source>
</evidence>
<dbReference type="Proteomes" id="UP000192342">
    <property type="component" value="Unassembled WGS sequence"/>
</dbReference>
<keyword evidence="3" id="KW-1185">Reference proteome</keyword>
<dbReference type="Gene3D" id="2.50.20.10">
    <property type="entry name" value="Lipoprotein localisation LolA/LolB/LppX"/>
    <property type="match status" value="1"/>
</dbReference>
<protein>
    <recommendedName>
        <fullName evidence="1">Uncharacterized protein TP-0789 domain-containing protein</fullName>
    </recommendedName>
</protein>
<dbReference type="Pfam" id="PF17131">
    <property type="entry name" value="LolA_like"/>
    <property type="match status" value="1"/>
</dbReference>
<proteinExistence type="predicted"/>
<dbReference type="STRING" id="1317117.ATO7_02740"/>
<sequence>MACMRDNLPRRLEVEEFVVLSSSQDGARETLGGEIFFTRERMNGDIGRARAMMRITQPAALRNSAYLILETDDYLRDGMFVYLPAVARVRRVSGEIADGRLFGTDITYYDFKQIRSAFGDMNAEYVGMSSTQGRPVHTLKLSPDEQVNAGYDHLIAQVDSHTCLPLSLSFYQQGQLIKEASVPANTIVADGDRWYPTEFTLRDLINGSQSTLRTIGFRSSEQLPERLFHPASFYRVH</sequence>
<evidence type="ECO:0000313" key="3">
    <source>
        <dbReference type="Proteomes" id="UP000192342"/>
    </source>
</evidence>
<dbReference type="InterPro" id="IPR033399">
    <property type="entry name" value="TP_0789-like"/>
</dbReference>